<evidence type="ECO:0000313" key="4">
    <source>
        <dbReference type="Proteomes" id="UP000234474"/>
    </source>
</evidence>
<dbReference type="GeneID" id="36532886"/>
<reference evidence="4" key="1">
    <citation type="journal article" date="2018" name="Proc. Natl. Acad. Sci. U.S.A.">
        <title>Linking secondary metabolites to gene clusters through genome sequencing of six diverse Aspergillus species.</title>
        <authorList>
            <person name="Kaerboelling I."/>
            <person name="Vesth T.C."/>
            <person name="Frisvad J.C."/>
            <person name="Nybo J.L."/>
            <person name="Theobald S."/>
            <person name="Kuo A."/>
            <person name="Bowyer P."/>
            <person name="Matsuda Y."/>
            <person name="Mondo S."/>
            <person name="Lyhne E.K."/>
            <person name="Kogle M.E."/>
            <person name="Clum A."/>
            <person name="Lipzen A."/>
            <person name="Salamov A."/>
            <person name="Ngan C.Y."/>
            <person name="Daum C."/>
            <person name="Chiniquy J."/>
            <person name="Barry K."/>
            <person name="LaButti K."/>
            <person name="Haridas S."/>
            <person name="Simmons B.A."/>
            <person name="Magnuson J.K."/>
            <person name="Mortensen U.H."/>
            <person name="Larsen T.O."/>
            <person name="Grigoriev I.V."/>
            <person name="Baker S.E."/>
            <person name="Andersen M.R."/>
        </authorList>
    </citation>
    <scope>NUCLEOTIDE SEQUENCE [LARGE SCALE GENOMIC DNA]</scope>
    <source>
        <strain evidence="4">IBT 16806</strain>
    </source>
</reference>
<feature type="compositionally biased region" description="Acidic residues" evidence="1">
    <location>
        <begin position="201"/>
        <end position="210"/>
    </location>
</feature>
<evidence type="ECO:0000256" key="2">
    <source>
        <dbReference type="SAM" id="Phobius"/>
    </source>
</evidence>
<feature type="region of interest" description="Disordered" evidence="1">
    <location>
        <begin position="185"/>
        <end position="210"/>
    </location>
</feature>
<protein>
    <submittedName>
        <fullName evidence="3">Uncharacterized protein</fullName>
    </submittedName>
</protein>
<accession>A0A2I1CJN0</accession>
<sequence length="210" mass="24084">MAGYFATALRCPRRAYPLIPGGHFAPRMLEWMEDQPRLAASIRKSISDVTTGDTTFCKSSVLNYNYPGYLFLSLPLITLKFAFKMVFIKMLVIGYLIIYPSKVYYCAPSCLKAKYKKLLNKLELPALPLKKDSTIHMTNMHKITKEMGVVVPYAACKAKLKSKECCSSKSKEWCKNFNYFTKEDDDNKAKEVDKESKEESKEEEEYTNSN</sequence>
<dbReference type="AlphaFoldDB" id="A0A2I1CJN0"/>
<dbReference type="VEuPathDB" id="FungiDB:P174DRAFT_429235"/>
<keyword evidence="2" id="KW-0812">Transmembrane</keyword>
<feature type="compositionally biased region" description="Basic and acidic residues" evidence="1">
    <location>
        <begin position="185"/>
        <end position="200"/>
    </location>
</feature>
<dbReference type="RefSeq" id="XP_024686425.1">
    <property type="nucleotide sequence ID" value="XM_024825561.1"/>
</dbReference>
<keyword evidence="4" id="KW-1185">Reference proteome</keyword>
<dbReference type="Proteomes" id="UP000234474">
    <property type="component" value="Unassembled WGS sequence"/>
</dbReference>
<proteinExistence type="predicted"/>
<dbReference type="EMBL" id="MSZS01000002">
    <property type="protein sequence ID" value="PKX97830.1"/>
    <property type="molecule type" value="Genomic_DNA"/>
</dbReference>
<comment type="caution">
    <text evidence="3">The sequence shown here is derived from an EMBL/GenBank/DDBJ whole genome shotgun (WGS) entry which is preliminary data.</text>
</comment>
<gene>
    <name evidence="3" type="ORF">P174DRAFT_429235</name>
</gene>
<evidence type="ECO:0000256" key="1">
    <source>
        <dbReference type="SAM" id="MobiDB-lite"/>
    </source>
</evidence>
<organism evidence="3 4">
    <name type="scientific">Aspergillus novofumigatus (strain IBT 16806)</name>
    <dbReference type="NCBI Taxonomy" id="1392255"/>
    <lineage>
        <taxon>Eukaryota</taxon>
        <taxon>Fungi</taxon>
        <taxon>Dikarya</taxon>
        <taxon>Ascomycota</taxon>
        <taxon>Pezizomycotina</taxon>
        <taxon>Eurotiomycetes</taxon>
        <taxon>Eurotiomycetidae</taxon>
        <taxon>Eurotiales</taxon>
        <taxon>Aspergillaceae</taxon>
        <taxon>Aspergillus</taxon>
        <taxon>Aspergillus subgen. Fumigati</taxon>
    </lineage>
</organism>
<feature type="transmembrane region" description="Helical" evidence="2">
    <location>
        <begin position="69"/>
        <end position="98"/>
    </location>
</feature>
<keyword evidence="2" id="KW-0472">Membrane</keyword>
<keyword evidence="2" id="KW-1133">Transmembrane helix</keyword>
<evidence type="ECO:0000313" key="3">
    <source>
        <dbReference type="EMBL" id="PKX97830.1"/>
    </source>
</evidence>
<name>A0A2I1CJN0_ASPN1</name>